<evidence type="ECO:0000313" key="12">
    <source>
        <dbReference type="EMBL" id="MBC1521143.1"/>
    </source>
</evidence>
<protein>
    <recommendedName>
        <fullName evidence="3 8">Elongation factor Ts</fullName>
        <shortName evidence="8">EF-Ts</shortName>
    </recommendedName>
</protein>
<dbReference type="SUPFAM" id="SSF46934">
    <property type="entry name" value="UBA-like"/>
    <property type="match status" value="1"/>
</dbReference>
<comment type="function">
    <text evidence="7 8 9">Associates with the EF-Tu.GDP complex and induces the exchange of GDP to GTP. It remains bound to the aminoacyl-tRNA.EF-Tu.GTP complex up to the GTP hydrolysis stage on the ribosome.</text>
</comment>
<comment type="similarity">
    <text evidence="2 8 9">Belongs to the EF-Ts family.</text>
</comment>
<dbReference type="GO" id="GO:0003746">
    <property type="term" value="F:translation elongation factor activity"/>
    <property type="evidence" value="ECO:0007669"/>
    <property type="project" value="UniProtKB-UniRule"/>
</dbReference>
<dbReference type="PANTHER" id="PTHR11741">
    <property type="entry name" value="ELONGATION FACTOR TS"/>
    <property type="match status" value="1"/>
</dbReference>
<dbReference type="HAMAP" id="MF_00050">
    <property type="entry name" value="EF_Ts"/>
    <property type="match status" value="1"/>
</dbReference>
<dbReference type="Gene3D" id="3.30.479.20">
    <property type="entry name" value="Elongation factor Ts, dimerisation domain"/>
    <property type="match status" value="2"/>
</dbReference>
<dbReference type="RefSeq" id="WP_185372766.1">
    <property type="nucleotide sequence ID" value="NZ_JAARRM010000001.1"/>
</dbReference>
<evidence type="ECO:0000259" key="11">
    <source>
        <dbReference type="Pfam" id="PF00889"/>
    </source>
</evidence>
<accession>A0A841ZLY8</accession>
<dbReference type="InterPro" id="IPR009060">
    <property type="entry name" value="UBA-like_sf"/>
</dbReference>
<name>A0A841ZLY8_9LIST</name>
<keyword evidence="5 8" id="KW-0251">Elongation factor</keyword>
<dbReference type="FunFam" id="1.10.8.10:FF:000001">
    <property type="entry name" value="Elongation factor Ts"/>
    <property type="match status" value="1"/>
</dbReference>
<keyword evidence="6 8" id="KW-0648">Protein biosynthesis</keyword>
<evidence type="ECO:0000313" key="13">
    <source>
        <dbReference type="Proteomes" id="UP000559885"/>
    </source>
</evidence>
<evidence type="ECO:0000256" key="1">
    <source>
        <dbReference type="ARBA" id="ARBA00004496"/>
    </source>
</evidence>
<evidence type="ECO:0000256" key="8">
    <source>
        <dbReference type="HAMAP-Rule" id="MF_00050"/>
    </source>
</evidence>
<comment type="subcellular location">
    <subcellularLocation>
        <location evidence="1 8 10">Cytoplasm</location>
    </subcellularLocation>
</comment>
<dbReference type="GO" id="GO:0005737">
    <property type="term" value="C:cytoplasm"/>
    <property type="evidence" value="ECO:0007669"/>
    <property type="project" value="UniProtKB-SubCell"/>
</dbReference>
<dbReference type="SUPFAM" id="SSF54713">
    <property type="entry name" value="Elongation factor Ts (EF-Ts), dimerisation domain"/>
    <property type="match status" value="2"/>
</dbReference>
<feature type="region of interest" description="Involved in Mg(2+) ion dislocation from EF-Tu" evidence="8">
    <location>
        <begin position="80"/>
        <end position="83"/>
    </location>
</feature>
<dbReference type="PROSITE" id="PS01127">
    <property type="entry name" value="EF_TS_2"/>
    <property type="match status" value="1"/>
</dbReference>
<dbReference type="InterPro" id="IPR018101">
    <property type="entry name" value="Transl_elong_Ts_CS"/>
</dbReference>
<evidence type="ECO:0000256" key="5">
    <source>
        <dbReference type="ARBA" id="ARBA00022768"/>
    </source>
</evidence>
<evidence type="ECO:0000256" key="4">
    <source>
        <dbReference type="ARBA" id="ARBA00022490"/>
    </source>
</evidence>
<dbReference type="Proteomes" id="UP000559885">
    <property type="component" value="Unassembled WGS sequence"/>
</dbReference>
<evidence type="ECO:0000256" key="3">
    <source>
        <dbReference type="ARBA" id="ARBA00016956"/>
    </source>
</evidence>
<dbReference type="FunFam" id="1.10.286.20:FF:000003">
    <property type="entry name" value="Elongation factor Ts"/>
    <property type="match status" value="1"/>
</dbReference>
<evidence type="ECO:0000256" key="2">
    <source>
        <dbReference type="ARBA" id="ARBA00005532"/>
    </source>
</evidence>
<evidence type="ECO:0000256" key="6">
    <source>
        <dbReference type="ARBA" id="ARBA00022917"/>
    </source>
</evidence>
<dbReference type="Gene3D" id="1.10.8.10">
    <property type="entry name" value="DNA helicase RuvA subunit, C-terminal domain"/>
    <property type="match status" value="1"/>
</dbReference>
<dbReference type="InterPro" id="IPR001816">
    <property type="entry name" value="Transl_elong_EFTs/EF1B"/>
</dbReference>
<dbReference type="Pfam" id="PF00889">
    <property type="entry name" value="EF_TS"/>
    <property type="match status" value="1"/>
</dbReference>
<dbReference type="PANTHER" id="PTHR11741:SF0">
    <property type="entry name" value="ELONGATION FACTOR TS, MITOCHONDRIAL"/>
    <property type="match status" value="1"/>
</dbReference>
<feature type="domain" description="Translation elongation factor EFTs/EF1B dimerisation" evidence="11">
    <location>
        <begin position="71"/>
        <end position="275"/>
    </location>
</feature>
<sequence length="296" mass="32871">MANITAQMVKELREKTGAGMMDCKKALVETDGDMEKAIDLLREKGIAKAAKKSDRIASEGMTHVVSNEKHAIVLEVNAETDFVAKNDNFKELVEKLANHLLAVRPASLEDALKTEIEDGVTVQEYITEAITKIGENISLRRFDITEKSENCAFGEYIHMNGRIGVVVLLNGTTDSAVAKDIAMHIAAINPKYISRDDVDADELAHEKEVLTQQALNEGKPENIVEKMVEGRLKKWLSDISLLDQPFVKDPDVTVGEFAKKHGATVESFVRFEVGEGIEKKEDNFVEEVMSQVKKDQ</sequence>
<evidence type="ECO:0000256" key="10">
    <source>
        <dbReference type="RuleBase" id="RU000643"/>
    </source>
</evidence>
<evidence type="ECO:0000256" key="9">
    <source>
        <dbReference type="RuleBase" id="RU000642"/>
    </source>
</evidence>
<dbReference type="EMBL" id="JAARRM010000001">
    <property type="protein sequence ID" value="MBC1521143.1"/>
    <property type="molecule type" value="Genomic_DNA"/>
</dbReference>
<dbReference type="NCBIfam" id="TIGR00116">
    <property type="entry name" value="tsf"/>
    <property type="match status" value="1"/>
</dbReference>
<dbReference type="PROSITE" id="PS01126">
    <property type="entry name" value="EF_TS_1"/>
    <property type="match status" value="1"/>
</dbReference>
<comment type="caution">
    <text evidence="12">The sequence shown here is derived from an EMBL/GenBank/DDBJ whole genome shotgun (WGS) entry which is preliminary data.</text>
</comment>
<reference evidence="12 13" key="1">
    <citation type="submission" date="2020-03" db="EMBL/GenBank/DDBJ databases">
        <title>Soil Listeria distribution.</title>
        <authorList>
            <person name="Liao J."/>
            <person name="Wiedmann M."/>
        </authorList>
    </citation>
    <scope>NUCLEOTIDE SEQUENCE [LARGE SCALE GENOMIC DNA]</scope>
    <source>
        <strain evidence="12 13">FSL L7-1507</strain>
    </source>
</reference>
<dbReference type="InterPro" id="IPR014039">
    <property type="entry name" value="Transl_elong_EFTs/EF1B_dimer"/>
</dbReference>
<dbReference type="Gene3D" id="1.10.286.20">
    <property type="match status" value="1"/>
</dbReference>
<dbReference type="CDD" id="cd14275">
    <property type="entry name" value="UBA_EF-Ts"/>
    <property type="match status" value="1"/>
</dbReference>
<gene>
    <name evidence="8" type="primary">tsf</name>
    <name evidence="12" type="ORF">HB912_05670</name>
</gene>
<organism evidence="12 13">
    <name type="scientific">Listeria aquatica</name>
    <dbReference type="NCBI Taxonomy" id="1494960"/>
    <lineage>
        <taxon>Bacteria</taxon>
        <taxon>Bacillati</taxon>
        <taxon>Bacillota</taxon>
        <taxon>Bacilli</taxon>
        <taxon>Bacillales</taxon>
        <taxon>Listeriaceae</taxon>
        <taxon>Listeria</taxon>
    </lineage>
</organism>
<evidence type="ECO:0000256" key="7">
    <source>
        <dbReference type="ARBA" id="ARBA00025453"/>
    </source>
</evidence>
<dbReference type="AlphaFoldDB" id="A0A841ZLY8"/>
<keyword evidence="4 8" id="KW-0963">Cytoplasm</keyword>
<dbReference type="InterPro" id="IPR036402">
    <property type="entry name" value="EF-Ts_dimer_sf"/>
</dbReference>
<proteinExistence type="inferred from homology"/>